<dbReference type="InterPro" id="IPR039704">
    <property type="entry name" value="Myogenic_factor"/>
</dbReference>
<dbReference type="GO" id="GO:0046983">
    <property type="term" value="F:protein dimerization activity"/>
    <property type="evidence" value="ECO:0007669"/>
    <property type="project" value="InterPro"/>
</dbReference>
<dbReference type="RefSeq" id="XP_054837173.1">
    <property type="nucleotide sequence ID" value="XM_054981198.1"/>
</dbReference>
<dbReference type="GO" id="GO:0035914">
    <property type="term" value="P:skeletal muscle cell differentiation"/>
    <property type="evidence" value="ECO:0007669"/>
    <property type="project" value="TreeGrafter"/>
</dbReference>
<evidence type="ECO:0000313" key="14">
    <source>
        <dbReference type="RefSeq" id="XP_054837173.1"/>
    </source>
</evidence>
<comment type="subcellular location">
    <subcellularLocation>
        <location evidence="1">Nucleus</location>
    </subcellularLocation>
</comment>
<dbReference type="PANTHER" id="PTHR11534:SF5">
    <property type="entry name" value="MYOGENIN"/>
    <property type="match status" value="1"/>
</dbReference>
<evidence type="ECO:0000256" key="5">
    <source>
        <dbReference type="ARBA" id="ARBA00023015"/>
    </source>
</evidence>
<organism evidence="13 14">
    <name type="scientific">Eublepharis macularius</name>
    <name type="common">Leopard gecko</name>
    <name type="synonym">Cyrtodactylus macularius</name>
    <dbReference type="NCBI Taxonomy" id="481883"/>
    <lineage>
        <taxon>Eukaryota</taxon>
        <taxon>Metazoa</taxon>
        <taxon>Chordata</taxon>
        <taxon>Craniata</taxon>
        <taxon>Vertebrata</taxon>
        <taxon>Euteleostomi</taxon>
        <taxon>Lepidosauria</taxon>
        <taxon>Squamata</taxon>
        <taxon>Bifurcata</taxon>
        <taxon>Gekkota</taxon>
        <taxon>Eublepharidae</taxon>
        <taxon>Eublepharinae</taxon>
        <taxon>Eublepharis</taxon>
    </lineage>
</organism>
<dbReference type="GO" id="GO:0005634">
    <property type="term" value="C:nucleus"/>
    <property type="evidence" value="ECO:0007669"/>
    <property type="project" value="UniProtKB-SubCell"/>
</dbReference>
<dbReference type="Pfam" id="PF01586">
    <property type="entry name" value="Basic"/>
    <property type="match status" value="1"/>
</dbReference>
<evidence type="ECO:0000256" key="1">
    <source>
        <dbReference type="ARBA" id="ARBA00004123"/>
    </source>
</evidence>
<keyword evidence="6" id="KW-0238">DNA-binding</keyword>
<reference evidence="14" key="1">
    <citation type="submission" date="2025-08" db="UniProtKB">
        <authorList>
            <consortium name="RefSeq"/>
        </authorList>
    </citation>
    <scope>IDENTIFICATION</scope>
    <source>
        <tissue evidence="14">Blood</tissue>
    </source>
</reference>
<dbReference type="SUPFAM" id="SSF47459">
    <property type="entry name" value="HLH, helix-loop-helix DNA-binding domain"/>
    <property type="match status" value="1"/>
</dbReference>
<dbReference type="CDD" id="cd18935">
    <property type="entry name" value="bHLH_TS_MYOG_Myf4"/>
    <property type="match status" value="1"/>
</dbReference>
<dbReference type="InterPro" id="IPR011598">
    <property type="entry name" value="bHLH_dom"/>
</dbReference>
<dbReference type="Pfam" id="PF00010">
    <property type="entry name" value="HLH"/>
    <property type="match status" value="1"/>
</dbReference>
<dbReference type="GO" id="GO:0045663">
    <property type="term" value="P:positive regulation of myoblast differentiation"/>
    <property type="evidence" value="ECO:0007669"/>
    <property type="project" value="TreeGrafter"/>
</dbReference>
<evidence type="ECO:0000256" key="10">
    <source>
        <dbReference type="ARBA" id="ARBA00040904"/>
    </source>
</evidence>
<protein>
    <recommendedName>
        <fullName evidence="10">Myogenin</fullName>
    </recommendedName>
</protein>
<dbReference type="SMART" id="SM00353">
    <property type="entry name" value="HLH"/>
    <property type="match status" value="1"/>
</dbReference>
<dbReference type="PANTHER" id="PTHR11534">
    <property type="entry name" value="MYOGENIC FACTOR"/>
    <property type="match status" value="1"/>
</dbReference>
<dbReference type="SMART" id="SM00520">
    <property type="entry name" value="BASIC"/>
    <property type="match status" value="1"/>
</dbReference>
<feature type="region of interest" description="Disordered" evidence="11">
    <location>
        <begin position="173"/>
        <end position="225"/>
    </location>
</feature>
<keyword evidence="7" id="KW-0010">Activator</keyword>
<dbReference type="GO" id="GO:0048743">
    <property type="term" value="P:positive regulation of skeletal muscle fiber development"/>
    <property type="evidence" value="ECO:0007669"/>
    <property type="project" value="TreeGrafter"/>
</dbReference>
<name>A0AA97JFF0_EUBMA</name>
<evidence type="ECO:0000256" key="3">
    <source>
        <dbReference type="ARBA" id="ARBA00022541"/>
    </source>
</evidence>
<keyword evidence="8" id="KW-0804">Transcription</keyword>
<sequence length="254" mass="28744">MPPSSWCEELEFHSPTQASPCQTLTMELLETNPYFFTEQRFYDGENYLSPRLHGYEQTTYQDRAAMALCPEGRAGLEEKASALPDHSPGQCLPWACKVCKRKSVSIDRRRAATLREKRRLKKVNEAFEALKRSTLLNPNQRLPKVEILRSAIQYIERLQALLSTLNQQERDQRELRYCSSSSQSGVSSDHGPSSSSSSCSPDWSTQLEFSSHPGDHLLSDDSSEDRNLHSLSSIVDSIVVEDVAVAFQEERSQN</sequence>
<dbReference type="CTD" id="4656"/>
<evidence type="ECO:0000256" key="11">
    <source>
        <dbReference type="SAM" id="MobiDB-lite"/>
    </source>
</evidence>
<dbReference type="AlphaFoldDB" id="A0AA97JFF0"/>
<feature type="compositionally biased region" description="Basic and acidic residues" evidence="11">
    <location>
        <begin position="213"/>
        <end position="225"/>
    </location>
</feature>
<evidence type="ECO:0000313" key="13">
    <source>
        <dbReference type="Proteomes" id="UP001190640"/>
    </source>
</evidence>
<gene>
    <name evidence="14" type="primary">MYOG</name>
</gene>
<evidence type="ECO:0000256" key="2">
    <source>
        <dbReference type="ARBA" id="ARBA00022473"/>
    </source>
</evidence>
<evidence type="ECO:0000256" key="6">
    <source>
        <dbReference type="ARBA" id="ARBA00023125"/>
    </source>
</evidence>
<dbReference type="GO" id="GO:0000981">
    <property type="term" value="F:DNA-binding transcription factor activity, RNA polymerase II-specific"/>
    <property type="evidence" value="ECO:0007669"/>
    <property type="project" value="TreeGrafter"/>
</dbReference>
<accession>A0AA97JFF0</accession>
<dbReference type="InterPro" id="IPR036638">
    <property type="entry name" value="HLH_DNA-bd_sf"/>
</dbReference>
<dbReference type="InterPro" id="IPR002546">
    <property type="entry name" value="MyoD_N"/>
</dbReference>
<dbReference type="KEGG" id="emc:129330924"/>
<dbReference type="PROSITE" id="PS50888">
    <property type="entry name" value="BHLH"/>
    <property type="match status" value="1"/>
</dbReference>
<keyword evidence="2" id="KW-0217">Developmental protein</keyword>
<dbReference type="Gene3D" id="4.10.280.10">
    <property type="entry name" value="Helix-loop-helix DNA-binding domain"/>
    <property type="match status" value="1"/>
</dbReference>
<dbReference type="FunFam" id="4.10.280.10:FF:000005">
    <property type="entry name" value="Myogenic factor"/>
    <property type="match status" value="1"/>
</dbReference>
<keyword evidence="13" id="KW-1185">Reference proteome</keyword>
<evidence type="ECO:0000256" key="9">
    <source>
        <dbReference type="ARBA" id="ARBA00023242"/>
    </source>
</evidence>
<proteinExistence type="predicted"/>
<feature type="domain" description="BHLH" evidence="12">
    <location>
        <begin position="107"/>
        <end position="158"/>
    </location>
</feature>
<evidence type="ECO:0000256" key="7">
    <source>
        <dbReference type="ARBA" id="ARBA00023159"/>
    </source>
</evidence>
<dbReference type="Proteomes" id="UP001190640">
    <property type="component" value="Chromosome 5"/>
</dbReference>
<evidence type="ECO:0000256" key="4">
    <source>
        <dbReference type="ARBA" id="ARBA00022782"/>
    </source>
</evidence>
<evidence type="ECO:0000256" key="8">
    <source>
        <dbReference type="ARBA" id="ARBA00023163"/>
    </source>
</evidence>
<keyword evidence="3" id="KW-0517">Myogenesis</keyword>
<dbReference type="GO" id="GO:0000978">
    <property type="term" value="F:RNA polymerase II cis-regulatory region sequence-specific DNA binding"/>
    <property type="evidence" value="ECO:0007669"/>
    <property type="project" value="TreeGrafter"/>
</dbReference>
<keyword evidence="4" id="KW-0221">Differentiation</keyword>
<keyword evidence="5" id="KW-0805">Transcription regulation</keyword>
<dbReference type="GO" id="GO:0045944">
    <property type="term" value="P:positive regulation of transcription by RNA polymerase II"/>
    <property type="evidence" value="ECO:0007669"/>
    <property type="project" value="TreeGrafter"/>
</dbReference>
<keyword evidence="9" id="KW-0539">Nucleus</keyword>
<evidence type="ECO:0000259" key="12">
    <source>
        <dbReference type="PROSITE" id="PS50888"/>
    </source>
</evidence>
<feature type="compositionally biased region" description="Low complexity" evidence="11">
    <location>
        <begin position="178"/>
        <end position="204"/>
    </location>
</feature>
<dbReference type="GeneID" id="129330924"/>